<evidence type="ECO:0000313" key="2">
    <source>
        <dbReference type="Proteomes" id="UP000468327"/>
    </source>
</evidence>
<comment type="caution">
    <text evidence="1">The sequence shown here is derived from an EMBL/GenBank/DDBJ whole genome shotgun (WGS) entry which is preliminary data.</text>
</comment>
<protein>
    <submittedName>
        <fullName evidence="1">Uncharacterized protein</fullName>
    </submittedName>
</protein>
<organism evidence="1 2">
    <name type="scientific">Gordonibacter urolithinfaciens</name>
    <dbReference type="NCBI Taxonomy" id="1335613"/>
    <lineage>
        <taxon>Bacteria</taxon>
        <taxon>Bacillati</taxon>
        <taxon>Actinomycetota</taxon>
        <taxon>Coriobacteriia</taxon>
        <taxon>Eggerthellales</taxon>
        <taxon>Eggerthellaceae</taxon>
        <taxon>Gordonibacter</taxon>
    </lineage>
</organism>
<gene>
    <name evidence="1" type="ORF">GO738_10425</name>
</gene>
<evidence type="ECO:0000313" key="1">
    <source>
        <dbReference type="EMBL" id="MVN15753.1"/>
    </source>
</evidence>
<proteinExistence type="predicted"/>
<reference evidence="1 2" key="1">
    <citation type="submission" date="2019-11" db="EMBL/GenBank/DDBJ databases">
        <title>Whole genome shotgun sequencing (WGS) data from Adlercreutzia equolifaciens ResAG-91, Eggerthella lenta MRI-F36, MRI-F37, MRI-F40, ResAG-49, ResAG-88, ResAG-121, ResAG-145, and Gordonibacter sp. ResAG-5, ResAG-26, ResAG-43, ResAG-50, ResAG-59.</title>
        <authorList>
            <person name="Stoll D.A."/>
            <person name="Danylec N."/>
            <person name="Franz C.M.A.P."/>
            <person name="Huch M."/>
        </authorList>
    </citation>
    <scope>NUCLEOTIDE SEQUENCE [LARGE SCALE GENOMIC DNA]</scope>
    <source>
        <strain evidence="1 2">ResAG-59</strain>
    </source>
</reference>
<sequence length="92" mass="9495">MLARAHALCGPVALLFARPRCAVACGRADSSAGPLLRFADAADRAAAHGARALRDGLAVLRGTGHGVSHDLLLLALHAVCLDRHGWSPLLGK</sequence>
<keyword evidence="2" id="KW-1185">Reference proteome</keyword>
<dbReference type="AlphaFoldDB" id="A0A6N8ILN7"/>
<accession>A0A6N8ILN7</accession>
<name>A0A6N8ILN7_9ACTN</name>
<dbReference type="Proteomes" id="UP000468327">
    <property type="component" value="Unassembled WGS sequence"/>
</dbReference>
<dbReference type="EMBL" id="WPOC01000017">
    <property type="protein sequence ID" value="MVN15753.1"/>
    <property type="molecule type" value="Genomic_DNA"/>
</dbReference>